<gene>
    <name evidence="3" type="ORF">GBK04_12170</name>
</gene>
<feature type="region of interest" description="Disordered" evidence="1">
    <location>
        <begin position="53"/>
        <end position="74"/>
    </location>
</feature>
<dbReference type="EMBL" id="WHLY01000002">
    <property type="protein sequence ID" value="MPR34102.1"/>
    <property type="molecule type" value="Genomic_DNA"/>
</dbReference>
<dbReference type="InterPro" id="IPR007730">
    <property type="entry name" value="SPOR-like_dom"/>
</dbReference>
<evidence type="ECO:0000313" key="4">
    <source>
        <dbReference type="Proteomes" id="UP000479293"/>
    </source>
</evidence>
<feature type="domain" description="SPOR" evidence="2">
    <location>
        <begin position="97"/>
        <end position="177"/>
    </location>
</feature>
<organism evidence="3 4">
    <name type="scientific">Salmonirosea aquatica</name>
    <dbReference type="NCBI Taxonomy" id="2654236"/>
    <lineage>
        <taxon>Bacteria</taxon>
        <taxon>Pseudomonadati</taxon>
        <taxon>Bacteroidota</taxon>
        <taxon>Cytophagia</taxon>
        <taxon>Cytophagales</taxon>
        <taxon>Spirosomataceae</taxon>
        <taxon>Salmonirosea</taxon>
    </lineage>
</organism>
<dbReference type="PROSITE" id="PS51724">
    <property type="entry name" value="SPOR"/>
    <property type="match status" value="1"/>
</dbReference>
<dbReference type="Proteomes" id="UP000479293">
    <property type="component" value="Unassembled WGS sequence"/>
</dbReference>
<dbReference type="Pfam" id="PF05036">
    <property type="entry name" value="SPOR"/>
    <property type="match status" value="1"/>
</dbReference>
<protein>
    <submittedName>
        <fullName evidence="3">SPOR domain-containing protein</fullName>
    </submittedName>
</protein>
<dbReference type="SUPFAM" id="SSF110997">
    <property type="entry name" value="Sporulation related repeat"/>
    <property type="match status" value="1"/>
</dbReference>
<dbReference type="Gene3D" id="3.30.70.1070">
    <property type="entry name" value="Sporulation related repeat"/>
    <property type="match status" value="1"/>
</dbReference>
<evidence type="ECO:0000313" key="3">
    <source>
        <dbReference type="EMBL" id="MPR34102.1"/>
    </source>
</evidence>
<name>A0A7C9BAG7_9BACT</name>
<comment type="caution">
    <text evidence="3">The sequence shown here is derived from an EMBL/GenBank/DDBJ whole genome shotgun (WGS) entry which is preliminary data.</text>
</comment>
<keyword evidence="4" id="KW-1185">Reference proteome</keyword>
<dbReference type="InterPro" id="IPR036680">
    <property type="entry name" value="SPOR-like_sf"/>
</dbReference>
<dbReference type="AlphaFoldDB" id="A0A7C9BAG7"/>
<reference evidence="3 4" key="1">
    <citation type="submission" date="2019-10" db="EMBL/GenBank/DDBJ databases">
        <title>Draft Genome Sequence of Cytophagaceae sp. SJW1-29.</title>
        <authorList>
            <person name="Choi A."/>
        </authorList>
    </citation>
    <scope>NUCLEOTIDE SEQUENCE [LARGE SCALE GENOMIC DNA]</scope>
    <source>
        <strain evidence="3 4">SJW1-29</strain>
    </source>
</reference>
<accession>A0A7C9BAG7</accession>
<dbReference type="PROSITE" id="PS51257">
    <property type="entry name" value="PROKAR_LIPOPROTEIN"/>
    <property type="match status" value="1"/>
</dbReference>
<dbReference type="GO" id="GO:0042834">
    <property type="term" value="F:peptidoglycan binding"/>
    <property type="evidence" value="ECO:0007669"/>
    <property type="project" value="InterPro"/>
</dbReference>
<dbReference type="RefSeq" id="WP_152760040.1">
    <property type="nucleotide sequence ID" value="NZ_WHLY01000002.1"/>
</dbReference>
<evidence type="ECO:0000256" key="1">
    <source>
        <dbReference type="SAM" id="MobiDB-lite"/>
    </source>
</evidence>
<evidence type="ECO:0000259" key="2">
    <source>
        <dbReference type="PROSITE" id="PS51724"/>
    </source>
</evidence>
<sequence length="191" mass="21974">MIADKYSILIFLVTGIVAGSGCTKKTVSNASKDRYEAELSKVRPHYTYVEPVIEKPKETEKKDPPPRYRPSKTEEPLYINKRLEAVLDTMAEQNRAIRYISGFRIQLYVGNTRQDADNAKSFVYQLFPELNPYVSYSQPSYRVKAGDFMYRADAEEYLAQMRQQYPSAVILPERVEIKKGLEIRASADTLK</sequence>
<proteinExistence type="predicted"/>